<proteinExistence type="inferred from homology"/>
<evidence type="ECO:0000256" key="5">
    <source>
        <dbReference type="ARBA" id="ARBA00013170"/>
    </source>
</evidence>
<keyword evidence="9 18" id="KW-0812">Transmembrane</keyword>
<name>A0AAW9RX84_9HYPH</name>
<keyword evidence="14" id="KW-1208">Phospholipid metabolism</keyword>
<dbReference type="NCBIfam" id="TIGR00560">
    <property type="entry name" value="pgsA"/>
    <property type="match status" value="1"/>
</dbReference>
<dbReference type="Pfam" id="PF01066">
    <property type="entry name" value="CDP-OH_P_transf"/>
    <property type="match status" value="1"/>
</dbReference>
<comment type="pathway">
    <text evidence="3">Lipid metabolism.</text>
</comment>
<comment type="pathway">
    <text evidence="2">Phospholipid metabolism; phosphatidylglycerol biosynthesis; phosphatidylglycerol from CDP-diacylglycerol: step 1/2.</text>
</comment>
<feature type="transmembrane region" description="Helical" evidence="18">
    <location>
        <begin position="87"/>
        <end position="114"/>
    </location>
</feature>
<comment type="catalytic activity">
    <reaction evidence="15">
        <text>a CDP-1,2-diacyl-sn-glycerol + sn-glycerol 3-phosphate = a 1,2-diacyl-sn-glycero-3-phospho-(1'-sn-glycero-3'-phosphate) + CMP + H(+)</text>
        <dbReference type="Rhea" id="RHEA:12593"/>
        <dbReference type="ChEBI" id="CHEBI:15378"/>
        <dbReference type="ChEBI" id="CHEBI:57597"/>
        <dbReference type="ChEBI" id="CHEBI:58332"/>
        <dbReference type="ChEBI" id="CHEBI:60110"/>
        <dbReference type="ChEBI" id="CHEBI:60377"/>
        <dbReference type="EC" id="2.7.8.5"/>
    </reaction>
</comment>
<dbReference type="EC" id="2.7.8.5" evidence="5 16"/>
<dbReference type="PANTHER" id="PTHR14269">
    <property type="entry name" value="CDP-DIACYLGLYCEROL--GLYCEROL-3-PHOSPHATE 3-PHOSPHATIDYLTRANSFERASE-RELATED"/>
    <property type="match status" value="1"/>
</dbReference>
<keyword evidence="13" id="KW-0594">Phospholipid biosynthesis</keyword>
<evidence type="ECO:0000256" key="14">
    <source>
        <dbReference type="ARBA" id="ARBA00023264"/>
    </source>
</evidence>
<dbReference type="PROSITE" id="PS00379">
    <property type="entry name" value="CDP_ALCOHOL_P_TRANSF"/>
    <property type="match status" value="1"/>
</dbReference>
<protein>
    <recommendedName>
        <fullName evidence="6 16">CDP-diacylglycerol--glycerol-3-phosphate 3-phosphatidyltransferase</fullName>
        <ecNumber evidence="5 16">2.7.8.5</ecNumber>
    </recommendedName>
</protein>
<dbReference type="GO" id="GO:0016020">
    <property type="term" value="C:membrane"/>
    <property type="evidence" value="ECO:0007669"/>
    <property type="project" value="UniProtKB-SubCell"/>
</dbReference>
<dbReference type="RefSeq" id="WP_340329893.1">
    <property type="nucleotide sequence ID" value="NZ_JAZHOF010000004.1"/>
</dbReference>
<reference evidence="19 20" key="1">
    <citation type="submission" date="2024-02" db="EMBL/GenBank/DDBJ databases">
        <title>Genome analysis and characterization of Microbaculum marinisediminis sp. nov., isolated from marine sediment.</title>
        <authorList>
            <person name="Du Z.-J."/>
            <person name="Ye Y.-Q."/>
            <person name="Zhang Z.-R."/>
            <person name="Yuan S.-M."/>
            <person name="Zhang X.-Y."/>
        </authorList>
    </citation>
    <scope>NUCLEOTIDE SEQUENCE [LARGE SCALE GENOMIC DNA]</scope>
    <source>
        <strain evidence="19 20">SDUM1044001</strain>
    </source>
</reference>
<comment type="subcellular location">
    <subcellularLocation>
        <location evidence="1">Membrane</location>
        <topology evidence="1">Multi-pass membrane protein</topology>
    </subcellularLocation>
</comment>
<evidence type="ECO:0000256" key="6">
    <source>
        <dbReference type="ARBA" id="ARBA00014944"/>
    </source>
</evidence>
<dbReference type="Proteomes" id="UP001378188">
    <property type="component" value="Unassembled WGS sequence"/>
</dbReference>
<keyword evidence="8 17" id="KW-0808">Transferase</keyword>
<gene>
    <name evidence="19" type="primary">pgsA</name>
    <name evidence="19" type="ORF">V3328_11995</name>
</gene>
<dbReference type="InterPro" id="IPR000462">
    <property type="entry name" value="CDP-OH_P_trans"/>
</dbReference>
<dbReference type="InterPro" id="IPR043130">
    <property type="entry name" value="CDP-OH_PTrfase_TM_dom"/>
</dbReference>
<keyword evidence="12 18" id="KW-0472">Membrane</keyword>
<dbReference type="PIRSF" id="PIRSF000847">
    <property type="entry name" value="Phos_ph_gly_syn"/>
    <property type="match status" value="1"/>
</dbReference>
<evidence type="ECO:0000256" key="9">
    <source>
        <dbReference type="ARBA" id="ARBA00022692"/>
    </source>
</evidence>
<dbReference type="InterPro" id="IPR004570">
    <property type="entry name" value="Phosphatidylglycerol_P_synth"/>
</dbReference>
<evidence type="ECO:0000256" key="1">
    <source>
        <dbReference type="ARBA" id="ARBA00004141"/>
    </source>
</evidence>
<accession>A0AAW9RX84</accession>
<dbReference type="GO" id="GO:0046474">
    <property type="term" value="P:glycerophospholipid biosynthetic process"/>
    <property type="evidence" value="ECO:0007669"/>
    <property type="project" value="TreeGrafter"/>
</dbReference>
<dbReference type="GO" id="GO:0008444">
    <property type="term" value="F:CDP-diacylglycerol-glycerol-3-phosphate 3-phosphatidyltransferase activity"/>
    <property type="evidence" value="ECO:0007669"/>
    <property type="project" value="UniProtKB-UniRule"/>
</dbReference>
<evidence type="ECO:0000256" key="13">
    <source>
        <dbReference type="ARBA" id="ARBA00023209"/>
    </source>
</evidence>
<dbReference type="EMBL" id="JAZHOF010000004">
    <property type="protein sequence ID" value="MEJ8572201.1"/>
    <property type="molecule type" value="Genomic_DNA"/>
</dbReference>
<keyword evidence="10 18" id="KW-1133">Transmembrane helix</keyword>
<dbReference type="PANTHER" id="PTHR14269:SF62">
    <property type="entry name" value="CDP-DIACYLGLYCEROL--GLYCEROL-3-PHOSPHATE 3-PHOSPHATIDYLTRANSFERASE 1, CHLOROPLASTIC"/>
    <property type="match status" value="1"/>
</dbReference>
<dbReference type="InterPro" id="IPR048254">
    <property type="entry name" value="CDP_ALCOHOL_P_TRANSF_CS"/>
</dbReference>
<keyword evidence="7" id="KW-0444">Lipid biosynthesis</keyword>
<evidence type="ECO:0000256" key="2">
    <source>
        <dbReference type="ARBA" id="ARBA00005042"/>
    </source>
</evidence>
<feature type="transmembrane region" description="Helical" evidence="18">
    <location>
        <begin position="163"/>
        <end position="187"/>
    </location>
</feature>
<dbReference type="Gene3D" id="1.20.120.1760">
    <property type="match status" value="1"/>
</dbReference>
<evidence type="ECO:0000256" key="15">
    <source>
        <dbReference type="ARBA" id="ARBA00048586"/>
    </source>
</evidence>
<dbReference type="AlphaFoldDB" id="A0AAW9RX84"/>
<feature type="transmembrane region" description="Helical" evidence="18">
    <location>
        <begin position="47"/>
        <end position="66"/>
    </location>
</feature>
<evidence type="ECO:0000256" key="11">
    <source>
        <dbReference type="ARBA" id="ARBA00023098"/>
    </source>
</evidence>
<evidence type="ECO:0000256" key="17">
    <source>
        <dbReference type="RuleBase" id="RU003750"/>
    </source>
</evidence>
<evidence type="ECO:0000256" key="7">
    <source>
        <dbReference type="ARBA" id="ARBA00022516"/>
    </source>
</evidence>
<evidence type="ECO:0000313" key="20">
    <source>
        <dbReference type="Proteomes" id="UP001378188"/>
    </source>
</evidence>
<evidence type="ECO:0000256" key="18">
    <source>
        <dbReference type="SAM" id="Phobius"/>
    </source>
</evidence>
<organism evidence="19 20">
    <name type="scientific">Microbaculum marinum</name>
    <dbReference type="NCBI Taxonomy" id="1764581"/>
    <lineage>
        <taxon>Bacteria</taxon>
        <taxon>Pseudomonadati</taxon>
        <taxon>Pseudomonadota</taxon>
        <taxon>Alphaproteobacteria</taxon>
        <taxon>Hyphomicrobiales</taxon>
        <taxon>Tepidamorphaceae</taxon>
        <taxon>Microbaculum</taxon>
    </lineage>
</organism>
<dbReference type="InterPro" id="IPR050324">
    <property type="entry name" value="CDP-alcohol_PTase-I"/>
</dbReference>
<evidence type="ECO:0000256" key="4">
    <source>
        <dbReference type="ARBA" id="ARBA00010441"/>
    </source>
</evidence>
<evidence type="ECO:0000256" key="12">
    <source>
        <dbReference type="ARBA" id="ARBA00023136"/>
    </source>
</evidence>
<feature type="transmembrane region" description="Helical" evidence="18">
    <location>
        <begin position="22"/>
        <end position="41"/>
    </location>
</feature>
<evidence type="ECO:0000256" key="3">
    <source>
        <dbReference type="ARBA" id="ARBA00005189"/>
    </source>
</evidence>
<evidence type="ECO:0000256" key="16">
    <source>
        <dbReference type="NCBIfam" id="TIGR00560"/>
    </source>
</evidence>
<comment type="similarity">
    <text evidence="4 17">Belongs to the CDP-alcohol phosphatidyltransferase class-I family.</text>
</comment>
<evidence type="ECO:0000256" key="8">
    <source>
        <dbReference type="ARBA" id="ARBA00022679"/>
    </source>
</evidence>
<comment type="caution">
    <text evidence="19">The sequence shown here is derived from an EMBL/GenBank/DDBJ whole genome shotgun (WGS) entry which is preliminary data.</text>
</comment>
<sequence>MVTESMTTTTQARGHAMSLPNILTYARIAAVPAMVACFYIDGYWANWLALTLFVAACITDYLDGYLARIWQQQSALGRMLDPIADKLLVAAALIMLVDAGTIGGWSLLAAVIILSREILVSGLREFLAELRVSVPVTNLAKWKTTMQMVAIGFLIAGPAGDDLIPGVSLVGLTLLWLSAILTLYTGWDYFRAGVRHAMEE</sequence>
<keyword evidence="11" id="KW-0443">Lipid metabolism</keyword>
<evidence type="ECO:0000256" key="10">
    <source>
        <dbReference type="ARBA" id="ARBA00022989"/>
    </source>
</evidence>
<keyword evidence="20" id="KW-1185">Reference proteome</keyword>
<evidence type="ECO:0000313" key="19">
    <source>
        <dbReference type="EMBL" id="MEJ8572201.1"/>
    </source>
</evidence>